<dbReference type="Pfam" id="PF01203">
    <property type="entry name" value="T2SSN"/>
    <property type="match status" value="1"/>
</dbReference>
<evidence type="ECO:0000256" key="5">
    <source>
        <dbReference type="ARBA" id="ARBA00022475"/>
    </source>
</evidence>
<evidence type="ECO:0000256" key="1">
    <source>
        <dbReference type="ARBA" id="ARBA00004533"/>
    </source>
</evidence>
<evidence type="ECO:0000256" key="7">
    <source>
        <dbReference type="ARBA" id="ARBA00022692"/>
    </source>
</evidence>
<keyword evidence="9" id="KW-0472">Membrane</keyword>
<evidence type="ECO:0000256" key="6">
    <source>
        <dbReference type="ARBA" id="ARBA00022519"/>
    </source>
</evidence>
<dbReference type="EMBL" id="CP135076">
    <property type="protein sequence ID" value="WNO55128.1"/>
    <property type="molecule type" value="Genomic_DNA"/>
</dbReference>
<proteinExistence type="inferred from homology"/>
<evidence type="ECO:0000256" key="9">
    <source>
        <dbReference type="ARBA" id="ARBA00023136"/>
    </source>
</evidence>
<organism evidence="11 12">
    <name type="scientific">Stakelama saccharophila</name>
    <dbReference type="NCBI Taxonomy" id="3075605"/>
    <lineage>
        <taxon>Bacteria</taxon>
        <taxon>Pseudomonadati</taxon>
        <taxon>Pseudomonadota</taxon>
        <taxon>Alphaproteobacteria</taxon>
        <taxon>Sphingomonadales</taxon>
        <taxon>Sphingomonadaceae</taxon>
        <taxon>Stakelama</taxon>
    </lineage>
</organism>
<evidence type="ECO:0000256" key="2">
    <source>
        <dbReference type="ARBA" id="ARBA00007208"/>
    </source>
</evidence>
<reference evidence="11 12" key="1">
    <citation type="submission" date="2023-09" db="EMBL/GenBank/DDBJ databases">
        <authorList>
            <person name="Rey-Velasco X."/>
        </authorList>
    </citation>
    <scope>NUCLEOTIDE SEQUENCE [LARGE SCALE GENOMIC DNA]</scope>
    <source>
        <strain evidence="11 12">W311</strain>
    </source>
</reference>
<evidence type="ECO:0000256" key="8">
    <source>
        <dbReference type="ARBA" id="ARBA00022927"/>
    </source>
</evidence>
<evidence type="ECO:0000256" key="3">
    <source>
        <dbReference type="ARBA" id="ARBA00021563"/>
    </source>
</evidence>
<keyword evidence="8" id="KW-0653">Protein transport</keyword>
<keyword evidence="5" id="KW-1003">Cell membrane</keyword>
<evidence type="ECO:0000313" key="11">
    <source>
        <dbReference type="EMBL" id="WNO55128.1"/>
    </source>
</evidence>
<evidence type="ECO:0000256" key="10">
    <source>
        <dbReference type="ARBA" id="ARBA00030772"/>
    </source>
</evidence>
<evidence type="ECO:0000256" key="4">
    <source>
        <dbReference type="ARBA" id="ARBA00022448"/>
    </source>
</evidence>
<dbReference type="Proteomes" id="UP001302249">
    <property type="component" value="Chromosome"/>
</dbReference>
<keyword evidence="12" id="KW-1185">Reference proteome</keyword>
<keyword evidence="7" id="KW-0812">Transmembrane</keyword>
<dbReference type="RefSeq" id="WP_313918364.1">
    <property type="nucleotide sequence ID" value="NZ_CP135076.1"/>
</dbReference>
<keyword evidence="4" id="KW-0813">Transport</keyword>
<sequence>MIATLPAGAVLKNRPWRTGISGTVWEGEVGVAGGSIVRWNWAPLRSLTSLGFAVDWRATGENTDLGGRALFRPGRMVVDKVSGSADATLLRALAPDLPFTCSMTMQVDLPRVALGGGDQEVEGQVAADPGSCAATGGSPAVPVPALMFTATPIGNETRMRLTPMAQRRREFVTATLAEDGTLRATMTPAGAGALPFAGLPAGASIRLD</sequence>
<evidence type="ECO:0000313" key="12">
    <source>
        <dbReference type="Proteomes" id="UP001302249"/>
    </source>
</evidence>
<dbReference type="InterPro" id="IPR022792">
    <property type="entry name" value="T2SS_protein-GspN"/>
</dbReference>
<name>A0ABZ0BCV7_9SPHN</name>
<comment type="similarity">
    <text evidence="2">Belongs to the GSP N family.</text>
</comment>
<keyword evidence="6" id="KW-0997">Cell inner membrane</keyword>
<comment type="subcellular location">
    <subcellularLocation>
        <location evidence="1">Cell inner membrane</location>
    </subcellularLocation>
</comment>
<gene>
    <name evidence="11" type="primary">gspN</name>
    <name evidence="11" type="ORF">RPR59_06000</name>
</gene>
<accession>A0ABZ0BCV7</accession>
<protein>
    <recommendedName>
        <fullName evidence="3">Type II secretion system protein N</fullName>
    </recommendedName>
    <alternativeName>
        <fullName evidence="10">General secretion pathway protein N</fullName>
    </alternativeName>
</protein>